<dbReference type="Pfam" id="PF02770">
    <property type="entry name" value="Acyl-CoA_dh_M"/>
    <property type="match status" value="1"/>
</dbReference>
<evidence type="ECO:0000256" key="3">
    <source>
        <dbReference type="ARBA" id="ARBA00022630"/>
    </source>
</evidence>
<dbReference type="InterPro" id="IPR013786">
    <property type="entry name" value="AcylCoA_DH/ox_N"/>
</dbReference>
<evidence type="ECO:0000259" key="7">
    <source>
        <dbReference type="Pfam" id="PF02771"/>
    </source>
</evidence>
<name>A0ABW8Z9P9_9BURK</name>
<gene>
    <name evidence="8" type="ORF">PQR63_15275</name>
</gene>
<evidence type="ECO:0000259" key="5">
    <source>
        <dbReference type="Pfam" id="PF00441"/>
    </source>
</evidence>
<keyword evidence="3" id="KW-0285">Flavoprotein</keyword>
<dbReference type="Gene3D" id="2.40.110.10">
    <property type="entry name" value="Butyryl-CoA Dehydrogenase, subunit A, domain 2"/>
    <property type="match status" value="1"/>
</dbReference>
<dbReference type="InterPro" id="IPR006089">
    <property type="entry name" value="Acyl-CoA_DH_CS"/>
</dbReference>
<dbReference type="SUPFAM" id="SSF56645">
    <property type="entry name" value="Acyl-CoA dehydrogenase NM domain-like"/>
    <property type="match status" value="1"/>
</dbReference>
<dbReference type="RefSeq" id="WP_408168854.1">
    <property type="nucleotide sequence ID" value="NZ_JAQQFR010000009.1"/>
</dbReference>
<dbReference type="InterPro" id="IPR037069">
    <property type="entry name" value="AcylCoA_DH/ox_N_sf"/>
</dbReference>
<dbReference type="EMBL" id="JAQQFR010000009">
    <property type="protein sequence ID" value="MFL9879761.1"/>
    <property type="molecule type" value="Genomic_DNA"/>
</dbReference>
<dbReference type="Gene3D" id="1.10.540.10">
    <property type="entry name" value="Acyl-CoA dehydrogenase/oxidase, N-terminal domain"/>
    <property type="match status" value="1"/>
</dbReference>
<dbReference type="InterPro" id="IPR009075">
    <property type="entry name" value="AcylCo_DH/oxidase_C"/>
</dbReference>
<comment type="similarity">
    <text evidence="2">Belongs to the acyl-CoA dehydrogenase family.</text>
</comment>
<feature type="domain" description="Acyl-CoA dehydrogenase/oxidase N-terminal" evidence="7">
    <location>
        <begin position="6"/>
        <end position="115"/>
    </location>
</feature>
<sequence>MSHQSDAYQDLRDAVRDLCNTFPPEYWRKVDEARGYPEEFVDALTKAGWLAALIPAEYGGSGLGLTEASVIMEEINRTGGNSGACHGQMYNMGTLLRHGSEQQKQLYLPKIASGELRLQSMGVTEPTTGTDTTKIKTTAVRKGDKYVVNGQKVWISRIQHSDLMILLARTTPLDQVKKKSEGMSIFLVDLKHAIANGMSVRPILNMVNHETNELFFDNLEIPVENLIGEEGKGFKYILDGLNAERTLIAAECIGDGYWFIDKAAHYAKERIVFDRPIGMNQGVQFPIADSYIELEAANLMRFKACELFDAHQPCGAQANMAKFLAAKASWEAANVCLQTHGGFGFACEYDVERKFRETRLYQVAPISTNLIYSYVAEHVLGLPRSF</sequence>
<evidence type="ECO:0000313" key="8">
    <source>
        <dbReference type="EMBL" id="MFL9879761.1"/>
    </source>
</evidence>
<dbReference type="InterPro" id="IPR046373">
    <property type="entry name" value="Acyl-CoA_Oxase/DH_mid-dom_sf"/>
</dbReference>
<evidence type="ECO:0000256" key="4">
    <source>
        <dbReference type="ARBA" id="ARBA00022827"/>
    </source>
</evidence>
<organism evidence="8 9">
    <name type="scientific">Herbaspirillum rhizosphaerae</name>
    <dbReference type="NCBI Taxonomy" id="346179"/>
    <lineage>
        <taxon>Bacteria</taxon>
        <taxon>Pseudomonadati</taxon>
        <taxon>Pseudomonadota</taxon>
        <taxon>Betaproteobacteria</taxon>
        <taxon>Burkholderiales</taxon>
        <taxon>Oxalobacteraceae</taxon>
        <taxon>Herbaspirillum</taxon>
    </lineage>
</organism>
<dbReference type="PANTHER" id="PTHR43884:SF12">
    <property type="entry name" value="ISOVALERYL-COA DEHYDROGENASE, MITOCHONDRIAL-RELATED"/>
    <property type="match status" value="1"/>
</dbReference>
<dbReference type="Pfam" id="PF02771">
    <property type="entry name" value="Acyl-CoA_dh_N"/>
    <property type="match status" value="1"/>
</dbReference>
<keyword evidence="9" id="KW-1185">Reference proteome</keyword>
<reference evidence="8 9" key="1">
    <citation type="journal article" date="2024" name="Chem. Sci.">
        <title>Discovery of megapolipeptins by genome mining of a Burkholderiales bacteria collection.</title>
        <authorList>
            <person name="Paulo B.S."/>
            <person name="Recchia M.J.J."/>
            <person name="Lee S."/>
            <person name="Fergusson C.H."/>
            <person name="Romanowski S.B."/>
            <person name="Hernandez A."/>
            <person name="Krull N."/>
            <person name="Liu D.Y."/>
            <person name="Cavanagh H."/>
            <person name="Bos A."/>
            <person name="Gray C.A."/>
            <person name="Murphy B.T."/>
            <person name="Linington R.G."/>
            <person name="Eustaquio A.S."/>
        </authorList>
    </citation>
    <scope>NUCLEOTIDE SEQUENCE [LARGE SCALE GENOMIC DNA]</scope>
    <source>
        <strain evidence="8 9">RL21-008-BIB-B</strain>
    </source>
</reference>
<evidence type="ECO:0000256" key="2">
    <source>
        <dbReference type="ARBA" id="ARBA00009347"/>
    </source>
</evidence>
<proteinExistence type="inferred from homology"/>
<dbReference type="InterPro" id="IPR006091">
    <property type="entry name" value="Acyl-CoA_Oxase/DH_mid-dom"/>
</dbReference>
<dbReference type="Pfam" id="PF00441">
    <property type="entry name" value="Acyl-CoA_dh_1"/>
    <property type="match status" value="1"/>
</dbReference>
<accession>A0ABW8Z9P9</accession>
<dbReference type="PROSITE" id="PS00073">
    <property type="entry name" value="ACYL_COA_DH_2"/>
    <property type="match status" value="1"/>
</dbReference>
<dbReference type="Proteomes" id="UP001629214">
    <property type="component" value="Unassembled WGS sequence"/>
</dbReference>
<feature type="domain" description="Acyl-CoA oxidase/dehydrogenase middle" evidence="6">
    <location>
        <begin position="120"/>
        <end position="218"/>
    </location>
</feature>
<dbReference type="PANTHER" id="PTHR43884">
    <property type="entry name" value="ACYL-COA DEHYDROGENASE"/>
    <property type="match status" value="1"/>
</dbReference>
<dbReference type="SUPFAM" id="SSF47203">
    <property type="entry name" value="Acyl-CoA dehydrogenase C-terminal domain-like"/>
    <property type="match status" value="1"/>
</dbReference>
<comment type="cofactor">
    <cofactor evidence="1">
        <name>FAD</name>
        <dbReference type="ChEBI" id="CHEBI:57692"/>
    </cofactor>
</comment>
<evidence type="ECO:0000256" key="1">
    <source>
        <dbReference type="ARBA" id="ARBA00001974"/>
    </source>
</evidence>
<evidence type="ECO:0000259" key="6">
    <source>
        <dbReference type="Pfam" id="PF02770"/>
    </source>
</evidence>
<dbReference type="PIRSF" id="PIRSF016578">
    <property type="entry name" value="HsaA"/>
    <property type="match status" value="1"/>
</dbReference>
<evidence type="ECO:0000313" key="9">
    <source>
        <dbReference type="Proteomes" id="UP001629214"/>
    </source>
</evidence>
<comment type="caution">
    <text evidence="8">The sequence shown here is derived from an EMBL/GenBank/DDBJ whole genome shotgun (WGS) entry which is preliminary data.</text>
</comment>
<dbReference type="InterPro" id="IPR036250">
    <property type="entry name" value="AcylCo_DH-like_C"/>
</dbReference>
<dbReference type="Gene3D" id="1.20.140.10">
    <property type="entry name" value="Butyryl-CoA Dehydrogenase, subunit A, domain 3"/>
    <property type="match status" value="1"/>
</dbReference>
<keyword evidence="4" id="KW-0274">FAD</keyword>
<feature type="domain" description="Acyl-CoA dehydrogenase/oxidase C-terminal" evidence="5">
    <location>
        <begin position="231"/>
        <end position="364"/>
    </location>
</feature>
<dbReference type="InterPro" id="IPR009100">
    <property type="entry name" value="AcylCoA_DH/oxidase_NM_dom_sf"/>
</dbReference>
<protein>
    <submittedName>
        <fullName evidence="8">Acyl-CoA/acyl-ACP dehydrogenase</fullName>
    </submittedName>
</protein>